<keyword evidence="8" id="KW-0472">Membrane</keyword>
<feature type="region of interest" description="Disordered" evidence="11">
    <location>
        <begin position="48"/>
        <end position="118"/>
    </location>
</feature>
<dbReference type="OMA" id="HKSITGG"/>
<reference evidence="14" key="3">
    <citation type="submission" date="2020-12" db="UniProtKB">
        <authorList>
            <consortium name="EnsemblPlants"/>
        </authorList>
    </citation>
    <scope>IDENTIFICATION</scope>
</reference>
<evidence type="ECO:0000313" key="13">
    <source>
        <dbReference type="EMBL" id="PNR37650.1"/>
    </source>
</evidence>
<dbReference type="GeneID" id="112293426"/>
<name>A0A2K1J7Y5_PHYPA</name>
<reference evidence="13 15" key="1">
    <citation type="journal article" date="2008" name="Science">
        <title>The Physcomitrella genome reveals evolutionary insights into the conquest of land by plants.</title>
        <authorList>
            <person name="Rensing S."/>
            <person name="Lang D."/>
            <person name="Zimmer A."/>
            <person name="Terry A."/>
            <person name="Salamov A."/>
            <person name="Shapiro H."/>
            <person name="Nishiyama T."/>
            <person name="Perroud P.-F."/>
            <person name="Lindquist E."/>
            <person name="Kamisugi Y."/>
            <person name="Tanahashi T."/>
            <person name="Sakakibara K."/>
            <person name="Fujita T."/>
            <person name="Oishi K."/>
            <person name="Shin-I T."/>
            <person name="Kuroki Y."/>
            <person name="Toyoda A."/>
            <person name="Suzuki Y."/>
            <person name="Hashimoto A."/>
            <person name="Yamaguchi K."/>
            <person name="Sugano A."/>
            <person name="Kohara Y."/>
            <person name="Fujiyama A."/>
            <person name="Anterola A."/>
            <person name="Aoki S."/>
            <person name="Ashton N."/>
            <person name="Barbazuk W.B."/>
            <person name="Barker E."/>
            <person name="Bennetzen J."/>
            <person name="Bezanilla M."/>
            <person name="Blankenship R."/>
            <person name="Cho S.H."/>
            <person name="Dutcher S."/>
            <person name="Estelle M."/>
            <person name="Fawcett J.A."/>
            <person name="Gundlach H."/>
            <person name="Hanada K."/>
            <person name="Heyl A."/>
            <person name="Hicks K.A."/>
            <person name="Hugh J."/>
            <person name="Lohr M."/>
            <person name="Mayer K."/>
            <person name="Melkozernov A."/>
            <person name="Murata T."/>
            <person name="Nelson D."/>
            <person name="Pils B."/>
            <person name="Prigge M."/>
            <person name="Reiss B."/>
            <person name="Renner T."/>
            <person name="Rombauts S."/>
            <person name="Rushton P."/>
            <person name="Sanderfoot A."/>
            <person name="Schween G."/>
            <person name="Shiu S.-H."/>
            <person name="Stueber K."/>
            <person name="Theodoulou F.L."/>
            <person name="Tu H."/>
            <person name="Van de Peer Y."/>
            <person name="Verrier P.J."/>
            <person name="Waters E."/>
            <person name="Wood A."/>
            <person name="Yang L."/>
            <person name="Cove D."/>
            <person name="Cuming A."/>
            <person name="Hasebe M."/>
            <person name="Lucas S."/>
            <person name="Mishler D.B."/>
            <person name="Reski R."/>
            <person name="Grigoriev I."/>
            <person name="Quatrano R.S."/>
            <person name="Boore J.L."/>
        </authorList>
    </citation>
    <scope>NUCLEOTIDE SEQUENCE [LARGE SCALE GENOMIC DNA]</scope>
    <source>
        <strain evidence="14 15">cv. Gransden 2004</strain>
    </source>
</reference>
<dbReference type="InterPro" id="IPR021911">
    <property type="entry name" value="ATAD3_N"/>
</dbReference>
<feature type="compositionally biased region" description="Low complexity" evidence="11">
    <location>
        <begin position="80"/>
        <end position="102"/>
    </location>
</feature>
<dbReference type="InterPro" id="IPR003959">
    <property type="entry name" value="ATPase_AAA_core"/>
</dbReference>
<dbReference type="Pfam" id="PF00004">
    <property type="entry name" value="AAA"/>
    <property type="match status" value="1"/>
</dbReference>
<dbReference type="EnsemblPlants" id="Pp3c16_10340V3.3">
    <property type="protein sequence ID" value="Pp3c16_10340V3.3"/>
    <property type="gene ID" value="Pp3c16_10340"/>
</dbReference>
<proteinExistence type="inferred from homology"/>
<dbReference type="Gramene" id="Pp3c16_10340V3.1">
    <property type="protein sequence ID" value="Pp3c16_10340V3.1"/>
    <property type="gene ID" value="Pp3c16_10340"/>
</dbReference>
<dbReference type="Gramene" id="Pp3c16_10340V3.3">
    <property type="protein sequence ID" value="Pp3c16_10340V3.3"/>
    <property type="gene ID" value="Pp3c16_10340"/>
</dbReference>
<dbReference type="OrthoDB" id="199596at2759"/>
<dbReference type="SMART" id="SM00382">
    <property type="entry name" value="AAA"/>
    <property type="match status" value="1"/>
</dbReference>
<dbReference type="PROSITE" id="PS00674">
    <property type="entry name" value="AAA"/>
    <property type="match status" value="1"/>
</dbReference>
<dbReference type="InterPro" id="IPR027417">
    <property type="entry name" value="P-loop_NTPase"/>
</dbReference>
<comment type="similarity">
    <text evidence="10">Belongs to the AAA ATPase family.</text>
</comment>
<dbReference type="GO" id="GO:0007005">
    <property type="term" value="P:mitochondrion organization"/>
    <property type="evidence" value="ECO:0000318"/>
    <property type="project" value="GO_Central"/>
</dbReference>
<dbReference type="Proteomes" id="UP000006727">
    <property type="component" value="Chromosome 16"/>
</dbReference>
<dbReference type="GO" id="GO:0005739">
    <property type="term" value="C:mitochondrion"/>
    <property type="evidence" value="ECO:0000318"/>
    <property type="project" value="GO_Central"/>
</dbReference>
<evidence type="ECO:0000259" key="12">
    <source>
        <dbReference type="SMART" id="SM00382"/>
    </source>
</evidence>
<dbReference type="GO" id="GO:0005743">
    <property type="term" value="C:mitochondrial inner membrane"/>
    <property type="evidence" value="ECO:0007669"/>
    <property type="project" value="UniProtKB-SubCell"/>
</dbReference>
<protein>
    <recommendedName>
        <fullName evidence="12">AAA+ ATPase domain-containing protein</fullName>
    </recommendedName>
</protein>
<dbReference type="EnsemblPlants" id="Pp3c16_10340V3.1">
    <property type="protein sequence ID" value="Pp3c16_10340V3.1"/>
    <property type="gene ID" value="Pp3c16_10340"/>
</dbReference>
<dbReference type="RefSeq" id="XP_024398571.1">
    <property type="nucleotide sequence ID" value="XM_024542803.2"/>
</dbReference>
<dbReference type="KEGG" id="ppp:112293426"/>
<dbReference type="EMBL" id="ABEU02000016">
    <property type="protein sequence ID" value="PNR37650.1"/>
    <property type="molecule type" value="Genomic_DNA"/>
</dbReference>
<evidence type="ECO:0000256" key="7">
    <source>
        <dbReference type="ARBA" id="ARBA00023128"/>
    </source>
</evidence>
<feature type="domain" description="AAA+ ATPase" evidence="12">
    <location>
        <begin position="440"/>
        <end position="573"/>
    </location>
</feature>
<dbReference type="FunCoup" id="A0A2K1J7Y5">
    <property type="interactions" value="2453"/>
</dbReference>
<dbReference type="GO" id="GO:0042645">
    <property type="term" value="C:mitochondrial nucleoid"/>
    <property type="evidence" value="ECO:0007669"/>
    <property type="project" value="UniProtKB-SubCell"/>
</dbReference>
<dbReference type="PaxDb" id="3218-PP1S106_174V6.1"/>
<dbReference type="FunFam" id="3.40.50.300:FF:000595">
    <property type="entry name" value="ATPase family AAA domain-containing protein 3"/>
    <property type="match status" value="1"/>
</dbReference>
<evidence type="ECO:0000256" key="2">
    <source>
        <dbReference type="ARBA" id="ARBA00004436"/>
    </source>
</evidence>
<keyword evidence="4" id="KW-0999">Mitochondrion inner membrane</keyword>
<evidence type="ECO:0000256" key="5">
    <source>
        <dbReference type="ARBA" id="ARBA00022840"/>
    </source>
</evidence>
<dbReference type="PANTHER" id="PTHR23075">
    <property type="entry name" value="PUTATIVE ATP-ASE"/>
    <property type="match status" value="1"/>
</dbReference>
<dbReference type="GO" id="GO:0016887">
    <property type="term" value="F:ATP hydrolysis activity"/>
    <property type="evidence" value="ECO:0007669"/>
    <property type="project" value="InterPro"/>
</dbReference>
<evidence type="ECO:0000256" key="4">
    <source>
        <dbReference type="ARBA" id="ARBA00022792"/>
    </source>
</evidence>
<organism evidence="13">
    <name type="scientific">Physcomitrium patens</name>
    <name type="common">Spreading-leaved earth moss</name>
    <name type="synonym">Physcomitrella patens</name>
    <dbReference type="NCBI Taxonomy" id="3218"/>
    <lineage>
        <taxon>Eukaryota</taxon>
        <taxon>Viridiplantae</taxon>
        <taxon>Streptophyta</taxon>
        <taxon>Embryophyta</taxon>
        <taxon>Bryophyta</taxon>
        <taxon>Bryophytina</taxon>
        <taxon>Bryopsida</taxon>
        <taxon>Funariidae</taxon>
        <taxon>Funariales</taxon>
        <taxon>Funariaceae</taxon>
        <taxon>Physcomitrium</taxon>
    </lineage>
</organism>
<keyword evidence="9" id="KW-1135">Mitochondrion nucleoid</keyword>
<evidence type="ECO:0000256" key="3">
    <source>
        <dbReference type="ARBA" id="ARBA00022741"/>
    </source>
</evidence>
<keyword evidence="5 10" id="KW-0067">ATP-binding</keyword>
<evidence type="ECO:0000313" key="15">
    <source>
        <dbReference type="Proteomes" id="UP000006727"/>
    </source>
</evidence>
<dbReference type="InterPro" id="IPR003593">
    <property type="entry name" value="AAA+_ATPase"/>
</dbReference>
<dbReference type="STRING" id="3218.A0A2K1J7Y5"/>
<accession>A0A2K1J7Y5</accession>
<dbReference type="SUPFAM" id="SSF52540">
    <property type="entry name" value="P-loop containing nucleoside triphosphate hydrolases"/>
    <property type="match status" value="1"/>
</dbReference>
<keyword evidence="6" id="KW-0175">Coiled coil</keyword>
<dbReference type="PANTHER" id="PTHR23075:SF0">
    <property type="entry name" value="ATPASE FAMILY AAA DOMAIN-CONTAINING PROTEIN 3"/>
    <property type="match status" value="1"/>
</dbReference>
<evidence type="ECO:0000256" key="11">
    <source>
        <dbReference type="SAM" id="MobiDB-lite"/>
    </source>
</evidence>
<keyword evidence="3 10" id="KW-0547">Nucleotide-binding</keyword>
<evidence type="ECO:0000256" key="10">
    <source>
        <dbReference type="RuleBase" id="RU003651"/>
    </source>
</evidence>
<sequence length="689" mass="75891">MASSTIRVGVVAGAIASASAVLASNPASTQKSFGSLFGLSSSAPALEIPAPVQEQQEKPRNGAPRTSAVHTGNPAPTGKSFGSLFGLSSTAPAPEMPAPAQEQQEKPRNDVPRTSAAGFDPEALERGAKALREINASVHAKNVFELMKKQEETRQAQENSRKAEYLAMQAQRDTERQRVMYEEQIKLAQQQANSKAQLARYEDELARQRMQSEHEANRQRNQELVRMQEEAAVRQEQIRRKTEEQIQAQRRQTEKERAEIERETIRVKAIAEAEGRAHEAKLAEDVNRRLLVDRANAEKDKWLAAINTTFGHIGGGIYAVLTDKHKLLVAVGGATALAAGVYTTREGARVVWSHIDRILGQPSLIRESSRGKYPWSGIIKRKSSSLTGAGGTPAVGGAAERSEAMKSGQGFGDVILHPSLHSRIRQLASVTANTKLHAAPYRNMLFYGPPGTGKTMAAKVLAQESGLDYALMTGGDVAPLGANAVTKIHELFNWAGRTRRGLLLFIDEADAFLCERNKTNMSEAQRSALNALLYRTGDQSRDIVMVLATNRPSDLDAAVLDRVDEVLEFPLPGEEERLKLLKLYLERYIARAGTQSRGWRSWLRGRQDKIEVKGITEEVLREAAQKTEGFSGREIAKLMASVQGAVYGSQLSVLDANMFREVVDYKVAEHNQRRVLTRQDAEVKEQHIL</sequence>
<keyword evidence="7" id="KW-0496">Mitochondrion</keyword>
<gene>
    <name evidence="14" type="primary">LOC112293426</name>
    <name evidence="13" type="ORF">PHYPA_020759</name>
</gene>
<dbReference type="AlphaFoldDB" id="A0A2K1J7Y5"/>
<comment type="subcellular location">
    <subcellularLocation>
        <location evidence="1">Mitochondrion inner membrane</location>
    </subcellularLocation>
    <subcellularLocation>
        <location evidence="2">Mitochondrion matrix</location>
        <location evidence="2">Mitochondrion nucleoid</location>
    </subcellularLocation>
</comment>
<evidence type="ECO:0000256" key="6">
    <source>
        <dbReference type="ARBA" id="ARBA00023054"/>
    </source>
</evidence>
<dbReference type="GO" id="GO:0005524">
    <property type="term" value="F:ATP binding"/>
    <property type="evidence" value="ECO:0007669"/>
    <property type="project" value="UniProtKB-KW"/>
</dbReference>
<evidence type="ECO:0000256" key="9">
    <source>
        <dbReference type="ARBA" id="ARBA00023271"/>
    </source>
</evidence>
<feature type="region of interest" description="Disordered" evidence="11">
    <location>
        <begin position="236"/>
        <end position="257"/>
    </location>
</feature>
<dbReference type="InterPro" id="IPR003960">
    <property type="entry name" value="ATPase_AAA_CS"/>
</dbReference>
<dbReference type="Gene3D" id="3.40.50.300">
    <property type="entry name" value="P-loop containing nucleotide triphosphate hydrolases"/>
    <property type="match status" value="1"/>
</dbReference>
<evidence type="ECO:0000256" key="1">
    <source>
        <dbReference type="ARBA" id="ARBA00004273"/>
    </source>
</evidence>
<dbReference type="Pfam" id="PF12037">
    <property type="entry name" value="ATAD3_N"/>
    <property type="match status" value="1"/>
</dbReference>
<evidence type="ECO:0000313" key="14">
    <source>
        <dbReference type="EnsemblPlants" id="Pp3c16_10340V3.1"/>
    </source>
</evidence>
<reference evidence="13 15" key="2">
    <citation type="journal article" date="2018" name="Plant J.">
        <title>The Physcomitrella patens chromosome-scale assembly reveals moss genome structure and evolution.</title>
        <authorList>
            <person name="Lang D."/>
            <person name="Ullrich K.K."/>
            <person name="Murat F."/>
            <person name="Fuchs J."/>
            <person name="Jenkins J."/>
            <person name="Haas F.B."/>
            <person name="Piednoel M."/>
            <person name="Gundlach H."/>
            <person name="Van Bel M."/>
            <person name="Meyberg R."/>
            <person name="Vives C."/>
            <person name="Morata J."/>
            <person name="Symeonidi A."/>
            <person name="Hiss M."/>
            <person name="Muchero W."/>
            <person name="Kamisugi Y."/>
            <person name="Saleh O."/>
            <person name="Blanc G."/>
            <person name="Decker E.L."/>
            <person name="van Gessel N."/>
            <person name="Grimwood J."/>
            <person name="Hayes R.D."/>
            <person name="Graham S.W."/>
            <person name="Gunter L.E."/>
            <person name="McDaniel S.F."/>
            <person name="Hoernstein S.N.W."/>
            <person name="Larsson A."/>
            <person name="Li F.W."/>
            <person name="Perroud P.F."/>
            <person name="Phillips J."/>
            <person name="Ranjan P."/>
            <person name="Rokshar D.S."/>
            <person name="Rothfels C.J."/>
            <person name="Schneider L."/>
            <person name="Shu S."/>
            <person name="Stevenson D.W."/>
            <person name="Thummler F."/>
            <person name="Tillich M."/>
            <person name="Villarreal Aguilar J.C."/>
            <person name="Widiez T."/>
            <person name="Wong G.K."/>
            <person name="Wymore A."/>
            <person name="Zhang Y."/>
            <person name="Zimmer A.D."/>
            <person name="Quatrano R.S."/>
            <person name="Mayer K.F.X."/>
            <person name="Goodstein D."/>
            <person name="Casacuberta J.M."/>
            <person name="Vandepoele K."/>
            <person name="Reski R."/>
            <person name="Cuming A.C."/>
            <person name="Tuskan G.A."/>
            <person name="Maumus F."/>
            <person name="Salse J."/>
            <person name="Schmutz J."/>
            <person name="Rensing S.A."/>
        </authorList>
    </citation>
    <scope>NUCLEOTIDE SEQUENCE [LARGE SCALE GENOMIC DNA]</scope>
    <source>
        <strain evidence="14 15">cv. Gransden 2004</strain>
    </source>
</reference>
<keyword evidence="15" id="KW-1185">Reference proteome</keyword>
<evidence type="ECO:0000256" key="8">
    <source>
        <dbReference type="ARBA" id="ARBA00023136"/>
    </source>
</evidence>